<accession>A0A542E887</accession>
<dbReference type="SUPFAM" id="SSF56112">
    <property type="entry name" value="Protein kinase-like (PK-like)"/>
    <property type="match status" value="1"/>
</dbReference>
<dbReference type="AlphaFoldDB" id="A0A542E887"/>
<dbReference type="Proteomes" id="UP000316298">
    <property type="component" value="Unassembled WGS sequence"/>
</dbReference>
<keyword evidence="2" id="KW-1185">Reference proteome</keyword>
<evidence type="ECO:0000313" key="2">
    <source>
        <dbReference type="Proteomes" id="UP000316298"/>
    </source>
</evidence>
<protein>
    <recommendedName>
        <fullName evidence="3">Phosphotransferase family enzyme</fullName>
    </recommendedName>
</protein>
<name>A0A542E887_9ACTN</name>
<evidence type="ECO:0000313" key="1">
    <source>
        <dbReference type="EMBL" id="TQJ11558.1"/>
    </source>
</evidence>
<proteinExistence type="predicted"/>
<gene>
    <name evidence="1" type="ORF">FB475_4478</name>
</gene>
<sequence>MQAVPGVLLAEVRDRYGVVAEHAEPVGGGTASKLWRLDSNPPVVIRLSQSGPAERIANRSDYRLPEQQWSYSVAAEFAGKVPEVIAPLVASDGEAAFVWHGRPITVWPFVMGASLDRRNSVELRRAAHLLARCCAETGGSWLLLIGTRLNGAR</sequence>
<organism evidence="1 2">
    <name type="scientific">Kribbella jejuensis</name>
    <dbReference type="NCBI Taxonomy" id="236068"/>
    <lineage>
        <taxon>Bacteria</taxon>
        <taxon>Bacillati</taxon>
        <taxon>Actinomycetota</taxon>
        <taxon>Actinomycetes</taxon>
        <taxon>Propionibacteriales</taxon>
        <taxon>Kribbellaceae</taxon>
        <taxon>Kribbella</taxon>
    </lineage>
</organism>
<comment type="caution">
    <text evidence="1">The sequence shown here is derived from an EMBL/GenBank/DDBJ whole genome shotgun (WGS) entry which is preliminary data.</text>
</comment>
<dbReference type="EMBL" id="VFMM01000002">
    <property type="protein sequence ID" value="TQJ11558.1"/>
    <property type="molecule type" value="Genomic_DNA"/>
</dbReference>
<dbReference type="InterPro" id="IPR011009">
    <property type="entry name" value="Kinase-like_dom_sf"/>
</dbReference>
<evidence type="ECO:0008006" key="3">
    <source>
        <dbReference type="Google" id="ProtNLM"/>
    </source>
</evidence>
<reference evidence="1 2" key="1">
    <citation type="submission" date="2019-06" db="EMBL/GenBank/DDBJ databases">
        <title>Sequencing the genomes of 1000 actinobacteria strains.</title>
        <authorList>
            <person name="Klenk H.-P."/>
        </authorList>
    </citation>
    <scope>NUCLEOTIDE SEQUENCE [LARGE SCALE GENOMIC DNA]</scope>
    <source>
        <strain evidence="1 2">DSM 17305</strain>
    </source>
</reference>